<dbReference type="InterPro" id="IPR001789">
    <property type="entry name" value="Sig_transdc_resp-reg_receiver"/>
</dbReference>
<dbReference type="InterPro" id="IPR036097">
    <property type="entry name" value="HisK_dim/P_sf"/>
</dbReference>
<feature type="domain" description="Histidine kinase" evidence="12">
    <location>
        <begin position="853"/>
        <end position="1071"/>
    </location>
</feature>
<evidence type="ECO:0000313" key="17">
    <source>
        <dbReference type="Proteomes" id="UP000316476"/>
    </source>
</evidence>
<organism evidence="16 17">
    <name type="scientific">Crateriforma conspicua</name>
    <dbReference type="NCBI Taxonomy" id="2527996"/>
    <lineage>
        <taxon>Bacteria</taxon>
        <taxon>Pseudomonadati</taxon>
        <taxon>Planctomycetota</taxon>
        <taxon>Planctomycetia</taxon>
        <taxon>Planctomycetales</taxon>
        <taxon>Planctomycetaceae</taxon>
        <taxon>Crateriforma</taxon>
    </lineage>
</organism>
<dbReference type="CDD" id="cd00075">
    <property type="entry name" value="HATPase"/>
    <property type="match status" value="1"/>
</dbReference>
<keyword evidence="10" id="KW-0175">Coiled coil</keyword>
<dbReference type="Gene3D" id="3.40.50.180">
    <property type="entry name" value="Methylesterase CheB, C-terminal domain"/>
    <property type="match status" value="1"/>
</dbReference>
<dbReference type="PRINTS" id="PR00996">
    <property type="entry name" value="CHERMTFRASE"/>
</dbReference>
<dbReference type="Gene3D" id="3.30.450.20">
    <property type="entry name" value="PAS domain"/>
    <property type="match status" value="1"/>
</dbReference>
<evidence type="ECO:0000256" key="8">
    <source>
        <dbReference type="PROSITE-ProRule" id="PRU00050"/>
    </source>
</evidence>
<dbReference type="InterPro" id="IPR036804">
    <property type="entry name" value="CheR_N_sf"/>
</dbReference>
<dbReference type="SUPFAM" id="SSF52738">
    <property type="entry name" value="Methylesterase CheB, C-terminal domain"/>
    <property type="match status" value="1"/>
</dbReference>
<evidence type="ECO:0000259" key="15">
    <source>
        <dbReference type="PROSITE" id="PS50123"/>
    </source>
</evidence>
<dbReference type="InterPro" id="IPR003661">
    <property type="entry name" value="HisK_dim/P_dom"/>
</dbReference>
<feature type="region of interest" description="Disordered" evidence="11">
    <location>
        <begin position="486"/>
        <end position="505"/>
    </location>
</feature>
<dbReference type="InterPro" id="IPR022641">
    <property type="entry name" value="CheR_N"/>
</dbReference>
<dbReference type="Gene3D" id="3.40.50.150">
    <property type="entry name" value="Vaccinia Virus protein VP39"/>
    <property type="match status" value="1"/>
</dbReference>
<dbReference type="InterPro" id="IPR011006">
    <property type="entry name" value="CheY-like_superfamily"/>
</dbReference>
<keyword evidence="8" id="KW-0145">Chemotaxis</keyword>
<evidence type="ECO:0000256" key="9">
    <source>
        <dbReference type="PROSITE-ProRule" id="PRU00169"/>
    </source>
</evidence>
<dbReference type="CDD" id="cd16434">
    <property type="entry name" value="CheB-CheR_fusion"/>
    <property type="match status" value="1"/>
</dbReference>
<feature type="domain" description="CheR-type methyltransferase" evidence="15">
    <location>
        <begin position="203"/>
        <end position="474"/>
    </location>
</feature>
<reference evidence="16 17" key="1">
    <citation type="submission" date="2019-02" db="EMBL/GenBank/DDBJ databases">
        <title>Deep-cultivation of Planctomycetes and their phenomic and genomic characterization uncovers novel biology.</title>
        <authorList>
            <person name="Wiegand S."/>
            <person name="Jogler M."/>
            <person name="Boedeker C."/>
            <person name="Pinto D."/>
            <person name="Vollmers J."/>
            <person name="Rivas-Marin E."/>
            <person name="Kohn T."/>
            <person name="Peeters S.H."/>
            <person name="Heuer A."/>
            <person name="Rast P."/>
            <person name="Oberbeckmann S."/>
            <person name="Bunk B."/>
            <person name="Jeske O."/>
            <person name="Meyerdierks A."/>
            <person name="Storesund J.E."/>
            <person name="Kallscheuer N."/>
            <person name="Luecker S."/>
            <person name="Lage O.M."/>
            <person name="Pohl T."/>
            <person name="Merkel B.J."/>
            <person name="Hornburger P."/>
            <person name="Mueller R.-W."/>
            <person name="Bruemmer F."/>
            <person name="Labrenz M."/>
            <person name="Spormann A.M."/>
            <person name="Op Den Camp H."/>
            <person name="Overmann J."/>
            <person name="Amann R."/>
            <person name="Jetten M.S.M."/>
            <person name="Mascher T."/>
            <person name="Medema M.H."/>
            <person name="Devos D.P."/>
            <person name="Kaster A.-K."/>
            <person name="Ovreas L."/>
            <person name="Rohde M."/>
            <person name="Galperin M.Y."/>
            <person name="Jogler C."/>
        </authorList>
    </citation>
    <scope>NUCLEOTIDE SEQUENCE [LARGE SCALE GENOMIC DNA]</scope>
    <source>
        <strain evidence="16 17">V7</strain>
    </source>
</reference>
<feature type="active site" evidence="8">
    <location>
        <position position="137"/>
    </location>
</feature>
<dbReference type="Proteomes" id="UP000316476">
    <property type="component" value="Unassembled WGS sequence"/>
</dbReference>
<keyword evidence="4" id="KW-0489">Methyltransferase</keyword>
<dbReference type="GO" id="GO:0032259">
    <property type="term" value="P:methylation"/>
    <property type="evidence" value="ECO:0007669"/>
    <property type="project" value="UniProtKB-KW"/>
</dbReference>
<dbReference type="GO" id="GO:0000155">
    <property type="term" value="F:phosphorelay sensor kinase activity"/>
    <property type="evidence" value="ECO:0007669"/>
    <property type="project" value="InterPro"/>
</dbReference>
<dbReference type="InterPro" id="IPR036890">
    <property type="entry name" value="HATPase_C_sf"/>
</dbReference>
<protein>
    <submittedName>
        <fullName evidence="16">Autoinducer 2 sensor kinase/phosphatase LuxQ</fullName>
        <ecNumber evidence="16">2.7.13.3</ecNumber>
    </submittedName>
</protein>
<feature type="active site" evidence="8">
    <location>
        <position position="45"/>
    </location>
</feature>
<evidence type="ECO:0000259" key="14">
    <source>
        <dbReference type="PROSITE" id="PS50122"/>
    </source>
</evidence>
<dbReference type="SMART" id="SM00388">
    <property type="entry name" value="HisKA"/>
    <property type="match status" value="1"/>
</dbReference>
<dbReference type="GO" id="GO:0008984">
    <property type="term" value="F:protein-glutamate methylesterase activity"/>
    <property type="evidence" value="ECO:0007669"/>
    <property type="project" value="InterPro"/>
</dbReference>
<dbReference type="SUPFAM" id="SSF47384">
    <property type="entry name" value="Homodimeric domain of signal transducing histidine kinase"/>
    <property type="match status" value="1"/>
</dbReference>
<evidence type="ECO:0000256" key="3">
    <source>
        <dbReference type="ARBA" id="ARBA00022553"/>
    </source>
</evidence>
<dbReference type="CDD" id="cd00082">
    <property type="entry name" value="HisKA"/>
    <property type="match status" value="1"/>
</dbReference>
<keyword evidence="7 16" id="KW-0418">Kinase</keyword>
<dbReference type="Pfam" id="PF13596">
    <property type="entry name" value="PAS_10"/>
    <property type="match status" value="1"/>
</dbReference>
<dbReference type="GO" id="GO:0000156">
    <property type="term" value="F:phosphorelay response regulator activity"/>
    <property type="evidence" value="ECO:0007669"/>
    <property type="project" value="InterPro"/>
</dbReference>
<name>A0A5C6G0T4_9PLAN</name>
<feature type="active site" evidence="8">
    <location>
        <position position="18"/>
    </location>
</feature>
<comment type="catalytic activity">
    <reaction evidence="2">
        <text>L-glutamyl-[protein] + S-adenosyl-L-methionine = [protein]-L-glutamate 5-O-methyl ester + S-adenosyl-L-homocysteine</text>
        <dbReference type="Rhea" id="RHEA:24452"/>
        <dbReference type="Rhea" id="RHEA-COMP:10208"/>
        <dbReference type="Rhea" id="RHEA-COMP:10311"/>
        <dbReference type="ChEBI" id="CHEBI:29973"/>
        <dbReference type="ChEBI" id="CHEBI:57856"/>
        <dbReference type="ChEBI" id="CHEBI:59789"/>
        <dbReference type="ChEBI" id="CHEBI:82795"/>
        <dbReference type="EC" id="2.1.1.80"/>
    </reaction>
</comment>
<dbReference type="Pfam" id="PF01339">
    <property type="entry name" value="CheB_methylest"/>
    <property type="match status" value="1"/>
</dbReference>
<feature type="domain" description="Response regulatory" evidence="13">
    <location>
        <begin position="1092"/>
        <end position="1208"/>
    </location>
</feature>
<dbReference type="RefSeq" id="WP_146413391.1">
    <property type="nucleotide sequence ID" value="NZ_SJPZ01000001.1"/>
</dbReference>
<keyword evidence="3 9" id="KW-0597">Phosphoprotein</keyword>
<dbReference type="PROSITE" id="PS50123">
    <property type="entry name" value="CHER"/>
    <property type="match status" value="1"/>
</dbReference>
<evidence type="ECO:0000259" key="12">
    <source>
        <dbReference type="PROSITE" id="PS50109"/>
    </source>
</evidence>
<dbReference type="InterPro" id="IPR000673">
    <property type="entry name" value="Sig_transdc_resp-reg_Me-estase"/>
</dbReference>
<dbReference type="SUPFAM" id="SSF55874">
    <property type="entry name" value="ATPase domain of HSP90 chaperone/DNA topoisomerase II/histidine kinase"/>
    <property type="match status" value="1"/>
</dbReference>
<evidence type="ECO:0000313" key="16">
    <source>
        <dbReference type="EMBL" id="TWU66853.1"/>
    </source>
</evidence>
<dbReference type="SUPFAM" id="SSF47757">
    <property type="entry name" value="Chemotaxis receptor methyltransferase CheR, N-terminal domain"/>
    <property type="match status" value="1"/>
</dbReference>
<dbReference type="SMART" id="SM00448">
    <property type="entry name" value="REC"/>
    <property type="match status" value="1"/>
</dbReference>
<dbReference type="Gene3D" id="3.30.565.10">
    <property type="entry name" value="Histidine kinase-like ATPase, C-terminal domain"/>
    <property type="match status" value="1"/>
</dbReference>
<accession>A0A5C6G0T4</accession>
<dbReference type="InterPro" id="IPR000780">
    <property type="entry name" value="CheR_MeTrfase"/>
</dbReference>
<feature type="modified residue" description="4-aspartylphosphate" evidence="9">
    <location>
        <position position="1141"/>
    </location>
</feature>
<evidence type="ECO:0000259" key="13">
    <source>
        <dbReference type="PROSITE" id="PS50110"/>
    </source>
</evidence>
<dbReference type="InterPro" id="IPR003594">
    <property type="entry name" value="HATPase_dom"/>
</dbReference>
<evidence type="ECO:0000256" key="6">
    <source>
        <dbReference type="ARBA" id="ARBA00022691"/>
    </source>
</evidence>
<dbReference type="Pfam" id="PF00072">
    <property type="entry name" value="Response_reg"/>
    <property type="match status" value="1"/>
</dbReference>
<dbReference type="Pfam" id="PF02518">
    <property type="entry name" value="HATPase_c"/>
    <property type="match status" value="1"/>
</dbReference>
<dbReference type="InterPro" id="IPR005467">
    <property type="entry name" value="His_kinase_dom"/>
</dbReference>
<evidence type="ECO:0000256" key="4">
    <source>
        <dbReference type="ARBA" id="ARBA00022603"/>
    </source>
</evidence>
<dbReference type="InterPro" id="IPR029063">
    <property type="entry name" value="SAM-dependent_MTases_sf"/>
</dbReference>
<evidence type="ECO:0000256" key="5">
    <source>
        <dbReference type="ARBA" id="ARBA00022679"/>
    </source>
</evidence>
<dbReference type="SMART" id="SM00387">
    <property type="entry name" value="HATPase_c"/>
    <property type="match status" value="1"/>
</dbReference>
<dbReference type="EC" id="2.7.13.3" evidence="16"/>
<dbReference type="PANTHER" id="PTHR24422">
    <property type="entry name" value="CHEMOTAXIS PROTEIN METHYLTRANSFERASE"/>
    <property type="match status" value="1"/>
</dbReference>
<dbReference type="FunFam" id="3.30.565.10:FF:000006">
    <property type="entry name" value="Sensor histidine kinase WalK"/>
    <property type="match status" value="1"/>
</dbReference>
<comment type="caution">
    <text evidence="16">The sequence shown here is derived from an EMBL/GenBank/DDBJ whole genome shotgun (WGS) entry which is preliminary data.</text>
</comment>
<dbReference type="InterPro" id="IPR022642">
    <property type="entry name" value="CheR_C"/>
</dbReference>
<dbReference type="Gene3D" id="1.10.287.130">
    <property type="match status" value="1"/>
</dbReference>
<dbReference type="InterPro" id="IPR050903">
    <property type="entry name" value="Bact_Chemotaxis_MeTrfase"/>
</dbReference>
<evidence type="ECO:0000256" key="11">
    <source>
        <dbReference type="SAM" id="MobiDB-lite"/>
    </source>
</evidence>
<dbReference type="CDD" id="cd02440">
    <property type="entry name" value="AdoMet_MTases"/>
    <property type="match status" value="1"/>
</dbReference>
<dbReference type="GO" id="GO:0006935">
    <property type="term" value="P:chemotaxis"/>
    <property type="evidence" value="ECO:0007669"/>
    <property type="project" value="UniProtKB-UniRule"/>
</dbReference>
<keyword evidence="6" id="KW-0949">S-adenosyl-L-methionine</keyword>
<keyword evidence="5 16" id="KW-0808">Transferase</keyword>
<evidence type="ECO:0000256" key="10">
    <source>
        <dbReference type="SAM" id="Coils"/>
    </source>
</evidence>
<dbReference type="Pfam" id="PF00512">
    <property type="entry name" value="HisKA"/>
    <property type="match status" value="1"/>
</dbReference>
<dbReference type="OrthoDB" id="288469at2"/>
<dbReference type="AlphaFoldDB" id="A0A5C6G0T4"/>
<dbReference type="SUPFAM" id="SSF52172">
    <property type="entry name" value="CheY-like"/>
    <property type="match status" value="1"/>
</dbReference>
<dbReference type="Pfam" id="PF03705">
    <property type="entry name" value="CheR_N"/>
    <property type="match status" value="1"/>
</dbReference>
<dbReference type="Gene3D" id="1.10.155.10">
    <property type="entry name" value="Chemotaxis receptor methyltransferase CheR, N-terminal domain"/>
    <property type="match status" value="1"/>
</dbReference>
<comment type="catalytic activity">
    <reaction evidence="1">
        <text>ATP + protein L-histidine = ADP + protein N-phospho-L-histidine.</text>
        <dbReference type="EC" id="2.7.13.3"/>
    </reaction>
</comment>
<feature type="coiled-coil region" evidence="10">
    <location>
        <begin position="643"/>
        <end position="705"/>
    </location>
</feature>
<evidence type="ECO:0000256" key="7">
    <source>
        <dbReference type="ARBA" id="ARBA00022777"/>
    </source>
</evidence>
<dbReference type="SMART" id="SM00138">
    <property type="entry name" value="MeTrc"/>
    <property type="match status" value="1"/>
</dbReference>
<dbReference type="PROSITE" id="PS50122">
    <property type="entry name" value="CHEB"/>
    <property type="match status" value="1"/>
</dbReference>
<dbReference type="Gene3D" id="3.40.50.2300">
    <property type="match status" value="1"/>
</dbReference>
<proteinExistence type="predicted"/>
<feature type="domain" description="CheB-type methylesterase" evidence="14">
    <location>
        <begin position="5"/>
        <end position="195"/>
    </location>
</feature>
<dbReference type="Pfam" id="PF01739">
    <property type="entry name" value="CheR"/>
    <property type="match status" value="1"/>
</dbReference>
<dbReference type="CDD" id="cd17580">
    <property type="entry name" value="REC_2_DhkD-like"/>
    <property type="match status" value="1"/>
</dbReference>
<evidence type="ECO:0000256" key="1">
    <source>
        <dbReference type="ARBA" id="ARBA00000085"/>
    </source>
</evidence>
<dbReference type="EMBL" id="SJPZ01000001">
    <property type="protein sequence ID" value="TWU66853.1"/>
    <property type="molecule type" value="Genomic_DNA"/>
</dbReference>
<sequence length="1212" mass="135489">MNARPADSPTYVVGIGASAGGLEALERFFGLMKPDTGMAFVVVQHLSPDFKSLMDELLARWTSMSINRVEDRMEVRPNSIYLIPPKKEMIISDGKLLLTDKDPSQSLTLPIDHFMRSLAHEMGHRAVAVILSGTGSDGSRGIEEIHNCGGMVICQSEDSAKFDGMPRSALDTGLVDLVLPPDEIPQALQHYIVNPDPAEVARSMLKETAVQIDDIGGLFKLLRDAYGIDFSHYKVSTVTRRIERRLALKSVNSLSDYVKWLMEDPGELNALYKDLLIGVTQFFRDGEAFERLSDQITPLLEKLNPGEEFRVWVSGCGTGEEAYSLAILIHQQLKAIDRKRNVKIFATDVHQDSLHHASQGIYHESALADMFAEHRDEYFVKTRDGYQIIPEIRQWVVFAPHNLIKDAPFTKIDLVTCRNLLIYFQNPAQKKAISMFHFALKTGGVLFLGPSESIGELADEFDTLESYWKLYRKRRDVHLPTEGTLPLGSTEGFRNPNTGVSATPRMRGTDESLIGIYDNLLNHYIPHGILVDESRRLLHVFGNGGDFMRYRPGRPSRDVLDSLPPELRTAVSAAFHRATRENSPITFRGVPVTLPDGEDRLATVVIRPVETAQKRPPAYLISIEVSENQPAVIVEPDSNLDMASASSEQVARLETELRYARENLQATIEELETSNEELQATNEELVASNEELQSTNEELHSVNEELYTVNAEHQTKISELTEITRDMDNLLLSTDLHTIFLDRNLCIRKFTPKIGETFSFLKQDIGRRIDSFTYKLQHENLVEHAEQVLKTQQPLSFETQDLNGTWFMLRILPYRSGADIDGVVLTLTDICSLKDANSALKESVRRRDEFLAMLSHELRNPLAAILNATYLMDQSDTTSMDQSTAYQVVQRQTKQMATLMNDLLDVARVTQGKIELQNELVDLRDTIAPTLETIDGYIKQHQQTLVCNVADEPILIWGSQARIQQIQVNLLTNASKYTHDGGEIRLSVGKEDDNAIIRVSDNGVGIPPELLESIFELFVQSEATLDRAQGGMGVGLTLVKSLVDLHDGKVSVHSDGTGQGSEFVVRLPLAKHQLQKPLQPAPQPGPRPVGNRVVLIEDNPDAAEMLASLLELEGLEVVTADNGCAGLEQIRQYQPDVALVDIGLPELDGYDIARVTRSDQQLGGTRMIALTGYGQSEDRKKALESGFDDHLVKPIEPDRLFDVLRPFVRLRD</sequence>
<keyword evidence="8" id="KW-0378">Hydrolase</keyword>
<dbReference type="PROSITE" id="PS50110">
    <property type="entry name" value="RESPONSE_REGULATORY"/>
    <property type="match status" value="1"/>
</dbReference>
<dbReference type="SUPFAM" id="SSF53335">
    <property type="entry name" value="S-adenosyl-L-methionine-dependent methyltransferases"/>
    <property type="match status" value="1"/>
</dbReference>
<gene>
    <name evidence="16" type="primary">luxQ_1</name>
    <name evidence="16" type="ORF">V7x_24240</name>
</gene>
<dbReference type="GO" id="GO:0008983">
    <property type="term" value="F:protein-glutamate O-methyltransferase activity"/>
    <property type="evidence" value="ECO:0007669"/>
    <property type="project" value="UniProtKB-EC"/>
</dbReference>
<dbReference type="PROSITE" id="PS50109">
    <property type="entry name" value="HIS_KIN"/>
    <property type="match status" value="1"/>
</dbReference>
<dbReference type="PANTHER" id="PTHR24422:SF27">
    <property type="entry name" value="PROTEIN-GLUTAMATE O-METHYLTRANSFERASE"/>
    <property type="match status" value="1"/>
</dbReference>
<dbReference type="GO" id="GO:0005737">
    <property type="term" value="C:cytoplasm"/>
    <property type="evidence" value="ECO:0007669"/>
    <property type="project" value="InterPro"/>
</dbReference>
<dbReference type="InterPro" id="IPR035909">
    <property type="entry name" value="CheB_C"/>
</dbReference>
<evidence type="ECO:0000256" key="2">
    <source>
        <dbReference type="ARBA" id="ARBA00001541"/>
    </source>
</evidence>